<dbReference type="AlphaFoldDB" id="A0A6V7HTI6"/>
<dbReference type="EMBL" id="CADCXW020000001">
    <property type="protein sequence ID" value="CAD1530557.1"/>
    <property type="molecule type" value="Genomic_DNA"/>
</dbReference>
<organism evidence="1">
    <name type="scientific">Bracon brevicornis</name>
    <dbReference type="NCBI Taxonomy" id="1563983"/>
    <lineage>
        <taxon>Eukaryota</taxon>
        <taxon>Metazoa</taxon>
        <taxon>Ecdysozoa</taxon>
        <taxon>Arthropoda</taxon>
        <taxon>Hexapoda</taxon>
        <taxon>Insecta</taxon>
        <taxon>Pterygota</taxon>
        <taxon>Neoptera</taxon>
        <taxon>Endopterygota</taxon>
        <taxon>Hymenoptera</taxon>
        <taxon>Apocrita</taxon>
        <taxon>Ichneumonoidea</taxon>
        <taxon>Braconidae</taxon>
        <taxon>Braconinae</taxon>
        <taxon>Bracon</taxon>
    </lineage>
</organism>
<name>A0A6V7HTI6_9HYME</name>
<accession>A0A6V7HTI6</accession>
<sequence length="61" mass="7057">MDEYANSPDVHKLNRFIASKMIEYLKKHIEIGLIHGQRPNSTEPIWIYAITDDNNTNTSIV</sequence>
<gene>
    <name evidence="1" type="ORF">BBRV_LOCUS6559</name>
</gene>
<reference evidence="1" key="1">
    <citation type="submission" date="2020-07" db="EMBL/GenBank/DDBJ databases">
        <authorList>
            <person name="Ferguson B K."/>
        </authorList>
    </citation>
    <scope>NUCLEOTIDE SEQUENCE</scope>
    <source>
        <strain evidence="1">L06</strain>
    </source>
</reference>
<evidence type="ECO:0000313" key="1">
    <source>
        <dbReference type="EMBL" id="CAD1530557.1"/>
    </source>
</evidence>
<proteinExistence type="predicted"/>
<protein>
    <submittedName>
        <fullName evidence="1">Uncharacterized protein</fullName>
    </submittedName>
</protein>